<dbReference type="NCBIfam" id="TIGR00233">
    <property type="entry name" value="trpS"/>
    <property type="match status" value="1"/>
</dbReference>
<dbReference type="GO" id="GO:0005524">
    <property type="term" value="F:ATP binding"/>
    <property type="evidence" value="ECO:0007669"/>
    <property type="project" value="UniProtKB-KW"/>
</dbReference>
<comment type="catalytic activity">
    <reaction evidence="10">
        <text>tRNA(Trp) + L-tryptophan + ATP = L-tryptophyl-tRNA(Trp) + AMP + diphosphate + H(+)</text>
        <dbReference type="Rhea" id="RHEA:24080"/>
        <dbReference type="Rhea" id="RHEA-COMP:9671"/>
        <dbReference type="Rhea" id="RHEA-COMP:9705"/>
        <dbReference type="ChEBI" id="CHEBI:15378"/>
        <dbReference type="ChEBI" id="CHEBI:30616"/>
        <dbReference type="ChEBI" id="CHEBI:33019"/>
        <dbReference type="ChEBI" id="CHEBI:57912"/>
        <dbReference type="ChEBI" id="CHEBI:78442"/>
        <dbReference type="ChEBI" id="CHEBI:78535"/>
        <dbReference type="ChEBI" id="CHEBI:456215"/>
        <dbReference type="EC" id="6.1.1.2"/>
    </reaction>
</comment>
<dbReference type="CDD" id="cd00806">
    <property type="entry name" value="TrpRS_core"/>
    <property type="match status" value="1"/>
</dbReference>
<dbReference type="RefSeq" id="XP_007416798.1">
    <property type="nucleotide sequence ID" value="XM_007416736.1"/>
</dbReference>
<comment type="subcellular location">
    <subcellularLocation>
        <location evidence="1">Mitochondrion matrix</location>
    </subcellularLocation>
</comment>
<dbReference type="FunFam" id="3.40.50.620:FF:000082">
    <property type="entry name" value="MSW1p Mitochondrial tryptophanyl-tRNA synthetase"/>
    <property type="match status" value="1"/>
</dbReference>
<reference evidence="14" key="1">
    <citation type="journal article" date="2011" name="Proc. Natl. Acad. Sci. U.S.A.">
        <title>Obligate biotrophy features unraveled by the genomic analysis of rust fungi.</title>
        <authorList>
            <person name="Duplessis S."/>
            <person name="Cuomo C.A."/>
            <person name="Lin Y.-C."/>
            <person name="Aerts A."/>
            <person name="Tisserant E."/>
            <person name="Veneault-Fourrey C."/>
            <person name="Joly D.L."/>
            <person name="Hacquard S."/>
            <person name="Amselem J."/>
            <person name="Cantarel B.L."/>
            <person name="Chiu R."/>
            <person name="Coutinho P.M."/>
            <person name="Feau N."/>
            <person name="Field M."/>
            <person name="Frey P."/>
            <person name="Gelhaye E."/>
            <person name="Goldberg J."/>
            <person name="Grabherr M.G."/>
            <person name="Kodira C.D."/>
            <person name="Kohler A."/>
            <person name="Kuees U."/>
            <person name="Lindquist E.A."/>
            <person name="Lucas S.M."/>
            <person name="Mago R."/>
            <person name="Mauceli E."/>
            <person name="Morin E."/>
            <person name="Murat C."/>
            <person name="Pangilinan J.L."/>
            <person name="Park R."/>
            <person name="Pearson M."/>
            <person name="Quesneville H."/>
            <person name="Rouhier N."/>
            <person name="Sakthikumar S."/>
            <person name="Salamov A.A."/>
            <person name="Schmutz J."/>
            <person name="Selles B."/>
            <person name="Shapiro H."/>
            <person name="Tanguay P."/>
            <person name="Tuskan G.A."/>
            <person name="Henrissat B."/>
            <person name="Van de Peer Y."/>
            <person name="Rouze P."/>
            <person name="Ellis J.G."/>
            <person name="Dodds P.N."/>
            <person name="Schein J.E."/>
            <person name="Zhong S."/>
            <person name="Hamelin R.C."/>
            <person name="Grigoriev I.V."/>
            <person name="Szabo L.J."/>
            <person name="Martin F."/>
        </authorList>
    </citation>
    <scope>NUCLEOTIDE SEQUENCE [LARGE SCALE GENOMIC DNA]</scope>
    <source>
        <strain evidence="14">98AG31 / pathotype 3-4-7</strain>
    </source>
</reference>
<dbReference type="HAMAP" id="MF_00140_B">
    <property type="entry name" value="Trp_tRNA_synth_B"/>
    <property type="match status" value="1"/>
</dbReference>
<keyword evidence="4 12" id="KW-0436">Ligase</keyword>
<evidence type="ECO:0000256" key="5">
    <source>
        <dbReference type="ARBA" id="ARBA00022741"/>
    </source>
</evidence>
<dbReference type="EMBL" id="GL883153">
    <property type="protein sequence ID" value="EGF99913.1"/>
    <property type="molecule type" value="Genomic_DNA"/>
</dbReference>
<keyword evidence="6 12" id="KW-0067">ATP-binding</keyword>
<dbReference type="FunFam" id="1.10.240.10:FF:000002">
    <property type="entry name" value="Tryptophan--tRNA ligase"/>
    <property type="match status" value="1"/>
</dbReference>
<gene>
    <name evidence="13" type="ORF">MELLADRAFT_40031</name>
</gene>
<dbReference type="InterPro" id="IPR001412">
    <property type="entry name" value="aa-tRNA-synth_I_CS"/>
</dbReference>
<evidence type="ECO:0000256" key="1">
    <source>
        <dbReference type="ARBA" id="ARBA00004305"/>
    </source>
</evidence>
<evidence type="ECO:0000256" key="10">
    <source>
        <dbReference type="ARBA" id="ARBA00049929"/>
    </source>
</evidence>
<dbReference type="EC" id="6.1.1.2" evidence="3"/>
<organism evidence="14">
    <name type="scientific">Melampsora larici-populina (strain 98AG31 / pathotype 3-4-7)</name>
    <name type="common">Poplar leaf rust fungus</name>
    <dbReference type="NCBI Taxonomy" id="747676"/>
    <lineage>
        <taxon>Eukaryota</taxon>
        <taxon>Fungi</taxon>
        <taxon>Dikarya</taxon>
        <taxon>Basidiomycota</taxon>
        <taxon>Pucciniomycotina</taxon>
        <taxon>Pucciniomycetes</taxon>
        <taxon>Pucciniales</taxon>
        <taxon>Melampsoraceae</taxon>
        <taxon>Melampsora</taxon>
    </lineage>
</organism>
<evidence type="ECO:0000313" key="13">
    <source>
        <dbReference type="EMBL" id="EGF99913.1"/>
    </source>
</evidence>
<dbReference type="InterPro" id="IPR024109">
    <property type="entry name" value="Trp-tRNA-ligase_bac-type"/>
</dbReference>
<dbReference type="PRINTS" id="PR01039">
    <property type="entry name" value="TRNASYNTHTRP"/>
</dbReference>
<dbReference type="AlphaFoldDB" id="F4S633"/>
<protein>
    <recommendedName>
        <fullName evidence="11">Tryptophan--tRNA ligase, mitochondrial</fullName>
        <ecNumber evidence="3">6.1.1.2</ecNumber>
    </recommendedName>
    <alternativeName>
        <fullName evidence="9">Tryptophanyl-tRNA synthetase</fullName>
    </alternativeName>
</protein>
<evidence type="ECO:0000313" key="14">
    <source>
        <dbReference type="Proteomes" id="UP000001072"/>
    </source>
</evidence>
<proteinExistence type="inferred from homology"/>
<dbReference type="PANTHER" id="PTHR43766:SF1">
    <property type="entry name" value="TRYPTOPHAN--TRNA LIGASE, MITOCHONDRIAL"/>
    <property type="match status" value="1"/>
</dbReference>
<keyword evidence="5 12" id="KW-0547">Nucleotide-binding</keyword>
<dbReference type="KEGG" id="mlr:MELLADRAFT_40031"/>
<evidence type="ECO:0000256" key="9">
    <source>
        <dbReference type="ARBA" id="ARBA00030268"/>
    </source>
</evidence>
<dbReference type="HOGENOM" id="CLU_029244_1_3_1"/>
<dbReference type="InParanoid" id="F4S633"/>
<evidence type="ECO:0000256" key="7">
    <source>
        <dbReference type="ARBA" id="ARBA00022917"/>
    </source>
</evidence>
<dbReference type="InterPro" id="IPR014729">
    <property type="entry name" value="Rossmann-like_a/b/a_fold"/>
</dbReference>
<keyword evidence="8 12" id="KW-0030">Aminoacyl-tRNA synthetase</keyword>
<dbReference type="OrthoDB" id="15808at2759"/>
<sequence length="379" mass="42564">MPSNASWLKSLTTTAAHLRPTTNLQSLTKHRIRSSSSIAQSSGGFDRVIFSGIQPTGVPHIGNYIGALKNWVKIQDENKKQVESRKKSKLYYSIVGLHALTLPQLPERLRQERFEMMCTLLAIGLNPNQSCLFNQDEVPAHCELTWILNCITPVGKLNRMTTWKVIDESLLHLGLLAYPVLQSADILLYKSTHVPVGQDQEQHIELTRTIAKSLNKHLRAKIFPIPRPMFAPQARILSLRNPEMKMSKSHPSPTSQILITDTPDMIKSKIQSAVTDSISQINYDPIKRPGVSNLLDIYAGLSDLSILEVMKRFEGKMAGDLKIELTDLLVDHLTPIRIEFERLKQDREEVEKVFKVGALQATAIANQTLQEVKKGLGLL</sequence>
<dbReference type="Pfam" id="PF00579">
    <property type="entry name" value="tRNA-synt_1b"/>
    <property type="match status" value="1"/>
</dbReference>
<dbReference type="Gene3D" id="3.40.50.620">
    <property type="entry name" value="HUPs"/>
    <property type="match status" value="1"/>
</dbReference>
<dbReference type="Proteomes" id="UP000001072">
    <property type="component" value="Unassembled WGS sequence"/>
</dbReference>
<name>F4S633_MELLP</name>
<dbReference type="InterPro" id="IPR002305">
    <property type="entry name" value="aa-tRNA-synth_Ic"/>
</dbReference>
<dbReference type="GO" id="GO:0004830">
    <property type="term" value="F:tryptophan-tRNA ligase activity"/>
    <property type="evidence" value="ECO:0007669"/>
    <property type="project" value="UniProtKB-EC"/>
</dbReference>
<evidence type="ECO:0000256" key="2">
    <source>
        <dbReference type="ARBA" id="ARBA00005594"/>
    </source>
</evidence>
<dbReference type="STRING" id="747676.F4S633"/>
<dbReference type="Gene3D" id="1.10.240.10">
    <property type="entry name" value="Tyrosyl-Transfer RNA Synthetase"/>
    <property type="match status" value="1"/>
</dbReference>
<dbReference type="GO" id="GO:0070183">
    <property type="term" value="P:mitochondrial tryptophanyl-tRNA aminoacylation"/>
    <property type="evidence" value="ECO:0007669"/>
    <property type="project" value="TreeGrafter"/>
</dbReference>
<evidence type="ECO:0000256" key="8">
    <source>
        <dbReference type="ARBA" id="ARBA00023146"/>
    </source>
</evidence>
<comment type="similarity">
    <text evidence="2 12">Belongs to the class-I aminoacyl-tRNA synthetase family.</text>
</comment>
<keyword evidence="7 12" id="KW-0648">Protein biosynthesis</keyword>
<evidence type="ECO:0000256" key="3">
    <source>
        <dbReference type="ARBA" id="ARBA00013161"/>
    </source>
</evidence>
<dbReference type="VEuPathDB" id="FungiDB:MELLADRAFT_40031"/>
<evidence type="ECO:0000256" key="4">
    <source>
        <dbReference type="ARBA" id="ARBA00022598"/>
    </source>
</evidence>
<dbReference type="eggNOG" id="KOG2713">
    <property type="taxonomic scope" value="Eukaryota"/>
</dbReference>
<evidence type="ECO:0000256" key="12">
    <source>
        <dbReference type="RuleBase" id="RU363036"/>
    </source>
</evidence>
<dbReference type="PROSITE" id="PS00178">
    <property type="entry name" value="AA_TRNA_LIGASE_I"/>
    <property type="match status" value="1"/>
</dbReference>
<dbReference type="InterPro" id="IPR050203">
    <property type="entry name" value="Trp-tRNA_synthetase"/>
</dbReference>
<dbReference type="GeneID" id="18927854"/>
<dbReference type="GO" id="GO:0005759">
    <property type="term" value="C:mitochondrial matrix"/>
    <property type="evidence" value="ECO:0007669"/>
    <property type="project" value="UniProtKB-SubCell"/>
</dbReference>
<dbReference type="PANTHER" id="PTHR43766">
    <property type="entry name" value="TRYPTOPHAN--TRNA LIGASE, MITOCHONDRIAL"/>
    <property type="match status" value="1"/>
</dbReference>
<evidence type="ECO:0000256" key="11">
    <source>
        <dbReference type="ARBA" id="ARBA00069760"/>
    </source>
</evidence>
<dbReference type="InterPro" id="IPR002306">
    <property type="entry name" value="Trp-tRNA-ligase"/>
</dbReference>
<dbReference type="SUPFAM" id="SSF52374">
    <property type="entry name" value="Nucleotidylyl transferase"/>
    <property type="match status" value="1"/>
</dbReference>
<accession>F4S633</accession>
<evidence type="ECO:0000256" key="6">
    <source>
        <dbReference type="ARBA" id="ARBA00022840"/>
    </source>
</evidence>
<dbReference type="FunCoup" id="F4S633">
    <property type="interactions" value="309"/>
</dbReference>
<keyword evidence="14" id="KW-1185">Reference proteome</keyword>